<accession>A0ABX8JPW8</accession>
<dbReference type="NCBIfam" id="TIGR00369">
    <property type="entry name" value="unchar_dom_1"/>
    <property type="match status" value="1"/>
</dbReference>
<dbReference type="PANTHER" id="PTHR42856">
    <property type="entry name" value="ACYL-COENZYME A THIOESTERASE PAAI"/>
    <property type="match status" value="1"/>
</dbReference>
<proteinExistence type="predicted"/>
<reference evidence="2 3" key="1">
    <citation type="submission" date="2021-06" db="EMBL/GenBank/DDBJ databases">
        <title>Gemonas diversity in paddy soil.</title>
        <authorList>
            <person name="Liu G."/>
        </authorList>
    </citation>
    <scope>NUCLEOTIDE SEQUENCE [LARGE SCALE GENOMIC DNA]</scope>
    <source>
        <strain evidence="2 3">RG29</strain>
    </source>
</reference>
<dbReference type="InterPro" id="IPR052723">
    <property type="entry name" value="Acyl-CoA_thioesterase_PaaI"/>
</dbReference>
<dbReference type="InterPro" id="IPR003736">
    <property type="entry name" value="PAAI_dom"/>
</dbReference>
<evidence type="ECO:0000259" key="1">
    <source>
        <dbReference type="Pfam" id="PF03061"/>
    </source>
</evidence>
<sequence length="140" mass="15315">MDQKLKDAIFRQVEQEPFAKALKMELVQLEDGFSAVEMAYDADVMNNMFGRAHGGAIFSLIDEAFETVCQTVGSVTVALNVGVNYVASPEAGARLRAEAREVNSTKRTASYDIKVHDQDGVLIALCQALAYRTGKPLPFL</sequence>
<dbReference type="EMBL" id="CP076724">
    <property type="protein sequence ID" value="QWV99457.1"/>
    <property type="molecule type" value="Genomic_DNA"/>
</dbReference>
<dbReference type="PANTHER" id="PTHR42856:SF1">
    <property type="entry name" value="ACYL-COENZYME A THIOESTERASE PAAI"/>
    <property type="match status" value="1"/>
</dbReference>
<name>A0ABX8JPW8_9BACT</name>
<feature type="domain" description="Thioesterase" evidence="1">
    <location>
        <begin position="49"/>
        <end position="123"/>
    </location>
</feature>
<keyword evidence="3" id="KW-1185">Reference proteome</keyword>
<dbReference type="CDD" id="cd03443">
    <property type="entry name" value="PaaI_thioesterase"/>
    <property type="match status" value="1"/>
</dbReference>
<protein>
    <submittedName>
        <fullName evidence="2">PaaI family thioesterase</fullName>
    </submittedName>
</protein>
<evidence type="ECO:0000313" key="2">
    <source>
        <dbReference type="EMBL" id="QWV99457.1"/>
    </source>
</evidence>
<organism evidence="2 3">
    <name type="scientific">Geomonas diazotrophica</name>
    <dbReference type="NCBI Taxonomy" id="2843197"/>
    <lineage>
        <taxon>Bacteria</taxon>
        <taxon>Pseudomonadati</taxon>
        <taxon>Thermodesulfobacteriota</taxon>
        <taxon>Desulfuromonadia</taxon>
        <taxon>Geobacterales</taxon>
        <taxon>Geobacteraceae</taxon>
        <taxon>Geomonas</taxon>
    </lineage>
</organism>
<evidence type="ECO:0000313" key="3">
    <source>
        <dbReference type="Proteomes" id="UP000683493"/>
    </source>
</evidence>
<dbReference type="Pfam" id="PF03061">
    <property type="entry name" value="4HBT"/>
    <property type="match status" value="1"/>
</dbReference>
<dbReference type="InterPro" id="IPR006683">
    <property type="entry name" value="Thioestr_dom"/>
</dbReference>
<gene>
    <name evidence="2" type="ORF">KP005_09330</name>
</gene>
<dbReference type="Proteomes" id="UP000683493">
    <property type="component" value="Chromosome"/>
</dbReference>